<accession>A0A1Y1HPJ5</accession>
<proteinExistence type="predicted"/>
<evidence type="ECO:0000313" key="3">
    <source>
        <dbReference type="Proteomes" id="UP000054558"/>
    </source>
</evidence>
<keyword evidence="1" id="KW-0732">Signal</keyword>
<evidence type="ECO:0000256" key="1">
    <source>
        <dbReference type="SAM" id="SignalP"/>
    </source>
</evidence>
<keyword evidence="3" id="KW-1185">Reference proteome</keyword>
<reference evidence="2 3" key="1">
    <citation type="journal article" date="2014" name="Nat. Commun.">
        <title>Klebsormidium flaccidum genome reveals primary factors for plant terrestrial adaptation.</title>
        <authorList>
            <person name="Hori K."/>
            <person name="Maruyama F."/>
            <person name="Fujisawa T."/>
            <person name="Togashi T."/>
            <person name="Yamamoto N."/>
            <person name="Seo M."/>
            <person name="Sato S."/>
            <person name="Yamada T."/>
            <person name="Mori H."/>
            <person name="Tajima N."/>
            <person name="Moriyama T."/>
            <person name="Ikeuchi M."/>
            <person name="Watanabe M."/>
            <person name="Wada H."/>
            <person name="Kobayashi K."/>
            <person name="Saito M."/>
            <person name="Masuda T."/>
            <person name="Sasaki-Sekimoto Y."/>
            <person name="Mashiguchi K."/>
            <person name="Awai K."/>
            <person name="Shimojima M."/>
            <person name="Masuda S."/>
            <person name="Iwai M."/>
            <person name="Nobusawa T."/>
            <person name="Narise T."/>
            <person name="Kondo S."/>
            <person name="Saito H."/>
            <person name="Sato R."/>
            <person name="Murakawa M."/>
            <person name="Ihara Y."/>
            <person name="Oshima-Yamada Y."/>
            <person name="Ohtaka K."/>
            <person name="Satoh M."/>
            <person name="Sonobe K."/>
            <person name="Ishii M."/>
            <person name="Ohtani R."/>
            <person name="Kanamori-Sato M."/>
            <person name="Honoki R."/>
            <person name="Miyazaki D."/>
            <person name="Mochizuki H."/>
            <person name="Umetsu J."/>
            <person name="Higashi K."/>
            <person name="Shibata D."/>
            <person name="Kamiya Y."/>
            <person name="Sato N."/>
            <person name="Nakamura Y."/>
            <person name="Tabata S."/>
            <person name="Ida S."/>
            <person name="Kurokawa K."/>
            <person name="Ohta H."/>
        </authorList>
    </citation>
    <scope>NUCLEOTIDE SEQUENCE [LARGE SCALE GENOMIC DNA]</scope>
    <source>
        <strain evidence="2 3">NIES-2285</strain>
    </source>
</reference>
<dbReference type="AlphaFoldDB" id="A0A1Y1HPJ5"/>
<dbReference type="Proteomes" id="UP000054558">
    <property type="component" value="Unassembled WGS sequence"/>
</dbReference>
<gene>
    <name evidence="2" type="ORF">KFL_000560390</name>
</gene>
<feature type="chain" id="PRO_5012169003" evidence="1">
    <location>
        <begin position="25"/>
        <end position="189"/>
    </location>
</feature>
<organism evidence="2 3">
    <name type="scientific">Klebsormidium nitens</name>
    <name type="common">Green alga</name>
    <name type="synonym">Ulothrix nitens</name>
    <dbReference type="NCBI Taxonomy" id="105231"/>
    <lineage>
        <taxon>Eukaryota</taxon>
        <taxon>Viridiplantae</taxon>
        <taxon>Streptophyta</taxon>
        <taxon>Klebsormidiophyceae</taxon>
        <taxon>Klebsormidiales</taxon>
        <taxon>Klebsormidiaceae</taxon>
        <taxon>Klebsormidium</taxon>
    </lineage>
</organism>
<protein>
    <submittedName>
        <fullName evidence="2">Uncharacterized protein</fullName>
    </submittedName>
</protein>
<sequence>MAHSGLLAVCLAVIICLSAKSVDARRKLFLDHSQGPLTAKSQQQHQVMVLEEDVTEVHLGRRGLVLLQQDPYDAGFAVTPPALEIVNVAINPTTPTAQQAYSATVFLLGGSPGQSVQIRIDGSDGFTFTTPGCTIGDATFPQGAGSCKQTIPGSPFVGSTDTLTATITGTDGTVLVSLTVQVGPFQAKS</sequence>
<evidence type="ECO:0000313" key="2">
    <source>
        <dbReference type="EMBL" id="GAQ80550.1"/>
    </source>
</evidence>
<dbReference type="EMBL" id="DF237005">
    <property type="protein sequence ID" value="GAQ80550.1"/>
    <property type="molecule type" value="Genomic_DNA"/>
</dbReference>
<feature type="signal peptide" evidence="1">
    <location>
        <begin position="1"/>
        <end position="24"/>
    </location>
</feature>
<name>A0A1Y1HPJ5_KLENI</name>